<dbReference type="Pfam" id="PF02470">
    <property type="entry name" value="MlaD"/>
    <property type="match status" value="1"/>
</dbReference>
<keyword evidence="5" id="KW-1185">Reference proteome</keyword>
<feature type="domain" description="Mammalian cell entry C-terminal" evidence="3">
    <location>
        <begin position="121"/>
        <end position="324"/>
    </location>
</feature>
<keyword evidence="1" id="KW-1133">Transmembrane helix</keyword>
<dbReference type="PANTHER" id="PTHR33371">
    <property type="entry name" value="INTERMEMBRANE PHOSPHOLIPID TRANSPORT SYSTEM BINDING PROTEIN MLAD-RELATED"/>
    <property type="match status" value="1"/>
</dbReference>
<sequence>MPLTPFRRRDPVPLGIGGVIVALALVVAALGVASLPRGGTYSAAFADSAGLREHDDVMIAGVKVGEVVGVDLEGDHVRVGLRVADDVRLGSLTRADIRIKTLLGAHVVMLVPDGPGRLQGQIPLSRTSVPYEVAPAVADLGKAAGSVDERALAQAMTVLSQTMEGSSAEIKASLRGLGRLSRTVAARDDRLHDLVGHARTVTGLLARRNADLHGLITDGDLLLREVSARRAVVHGLLVNTVVLAGEIDGLVADNRTTLRPTLERLRSFVAVLRRQEESLDRSLALLGPFARQLADVTGNGRWFDTIIQNLVPLPVSIRPPDPLPEGPAR</sequence>
<dbReference type="RefSeq" id="WP_229824922.1">
    <property type="nucleotide sequence ID" value="NZ_BMRC01000033.1"/>
</dbReference>
<gene>
    <name evidence="4" type="ORF">ACFFV7_33290</name>
</gene>
<dbReference type="Pfam" id="PF11887">
    <property type="entry name" value="Mce4_CUP1"/>
    <property type="match status" value="1"/>
</dbReference>
<keyword evidence="1" id="KW-0472">Membrane</keyword>
<feature type="domain" description="Mce/MlaD" evidence="2">
    <location>
        <begin position="38"/>
        <end position="112"/>
    </location>
</feature>
<dbReference type="InterPro" id="IPR024516">
    <property type="entry name" value="Mce_C"/>
</dbReference>
<dbReference type="PANTHER" id="PTHR33371:SF18">
    <property type="entry name" value="MCE-FAMILY PROTEIN MCE3C"/>
    <property type="match status" value="1"/>
</dbReference>
<comment type="caution">
    <text evidence="4">The sequence shown here is derived from an EMBL/GenBank/DDBJ whole genome shotgun (WGS) entry which is preliminary data.</text>
</comment>
<dbReference type="InterPro" id="IPR005693">
    <property type="entry name" value="Mce"/>
</dbReference>
<accession>A0ABV5INH9</accession>
<evidence type="ECO:0000256" key="1">
    <source>
        <dbReference type="SAM" id="Phobius"/>
    </source>
</evidence>
<organism evidence="4 5">
    <name type="scientific">Nonomuraea spiralis</name>
    <dbReference type="NCBI Taxonomy" id="46182"/>
    <lineage>
        <taxon>Bacteria</taxon>
        <taxon>Bacillati</taxon>
        <taxon>Actinomycetota</taxon>
        <taxon>Actinomycetes</taxon>
        <taxon>Streptosporangiales</taxon>
        <taxon>Streptosporangiaceae</taxon>
        <taxon>Nonomuraea</taxon>
    </lineage>
</organism>
<evidence type="ECO:0000259" key="2">
    <source>
        <dbReference type="Pfam" id="PF02470"/>
    </source>
</evidence>
<name>A0ABV5INH9_9ACTN</name>
<keyword evidence="1" id="KW-0812">Transmembrane</keyword>
<protein>
    <submittedName>
        <fullName evidence="4">MCE family protein</fullName>
    </submittedName>
</protein>
<feature type="transmembrane region" description="Helical" evidence="1">
    <location>
        <begin position="12"/>
        <end position="35"/>
    </location>
</feature>
<proteinExistence type="predicted"/>
<dbReference type="Proteomes" id="UP001589647">
    <property type="component" value="Unassembled WGS sequence"/>
</dbReference>
<evidence type="ECO:0000313" key="5">
    <source>
        <dbReference type="Proteomes" id="UP001589647"/>
    </source>
</evidence>
<dbReference type="EMBL" id="JBHMEI010000035">
    <property type="protein sequence ID" value="MFB9206109.1"/>
    <property type="molecule type" value="Genomic_DNA"/>
</dbReference>
<dbReference type="InterPro" id="IPR003399">
    <property type="entry name" value="Mce/MlaD"/>
</dbReference>
<dbReference type="NCBIfam" id="TIGR00996">
    <property type="entry name" value="Mtu_fam_mce"/>
    <property type="match status" value="1"/>
</dbReference>
<evidence type="ECO:0000313" key="4">
    <source>
        <dbReference type="EMBL" id="MFB9206109.1"/>
    </source>
</evidence>
<dbReference type="PRINTS" id="PR01782">
    <property type="entry name" value="MCEVIRFACTOR"/>
</dbReference>
<reference evidence="4 5" key="1">
    <citation type="submission" date="2024-09" db="EMBL/GenBank/DDBJ databases">
        <authorList>
            <person name="Sun Q."/>
            <person name="Mori K."/>
        </authorList>
    </citation>
    <scope>NUCLEOTIDE SEQUENCE [LARGE SCALE GENOMIC DNA]</scope>
    <source>
        <strain evidence="4 5">CCM 3426</strain>
    </source>
</reference>
<dbReference type="InterPro" id="IPR052336">
    <property type="entry name" value="MlaD_Phospholipid_Transporter"/>
</dbReference>
<evidence type="ECO:0000259" key="3">
    <source>
        <dbReference type="Pfam" id="PF11887"/>
    </source>
</evidence>